<accession>A0ABX1E8E4</accession>
<evidence type="ECO:0000313" key="3">
    <source>
        <dbReference type="Proteomes" id="UP000787635"/>
    </source>
</evidence>
<protein>
    <submittedName>
        <fullName evidence="2">PH domain-containing protein</fullName>
    </submittedName>
</protein>
<dbReference type="Proteomes" id="UP000787635">
    <property type="component" value="Unassembled WGS sequence"/>
</dbReference>
<keyword evidence="3" id="KW-1185">Reference proteome</keyword>
<dbReference type="Pfam" id="PF03703">
    <property type="entry name" value="bPH_2"/>
    <property type="match status" value="1"/>
</dbReference>
<dbReference type="RefSeq" id="WP_168031147.1">
    <property type="nucleotide sequence ID" value="NZ_JAAVNE010000019.1"/>
</dbReference>
<dbReference type="InterPro" id="IPR005182">
    <property type="entry name" value="YdbS-like_PH"/>
</dbReference>
<comment type="caution">
    <text evidence="2">The sequence shown here is derived from an EMBL/GenBank/DDBJ whole genome shotgun (WGS) entry which is preliminary data.</text>
</comment>
<dbReference type="EMBL" id="JAAVNE010000019">
    <property type="protein sequence ID" value="NKC31777.1"/>
    <property type="molecule type" value="Genomic_DNA"/>
</dbReference>
<organism evidence="2 3">
    <name type="scientific">Falsiroseomonas selenitidurans</name>
    <dbReference type="NCBI Taxonomy" id="2716335"/>
    <lineage>
        <taxon>Bacteria</taxon>
        <taxon>Pseudomonadati</taxon>
        <taxon>Pseudomonadota</taxon>
        <taxon>Alphaproteobacteria</taxon>
        <taxon>Acetobacterales</taxon>
        <taxon>Roseomonadaceae</taxon>
        <taxon>Falsiroseomonas</taxon>
    </lineage>
</organism>
<dbReference type="PANTHER" id="PTHR37938:SF1">
    <property type="entry name" value="BLL0215 PROTEIN"/>
    <property type="match status" value="1"/>
</dbReference>
<name>A0ABX1E8E4_9PROT</name>
<reference evidence="2 3" key="1">
    <citation type="submission" date="2020-03" db="EMBL/GenBank/DDBJ databases">
        <title>Roseomonas selenitidurans sp. nov. isolated from urban soil.</title>
        <authorList>
            <person name="Liu H."/>
        </authorList>
    </citation>
    <scope>NUCLEOTIDE SEQUENCE [LARGE SCALE GENOMIC DNA]</scope>
    <source>
        <strain evidence="2 3">BU-1</strain>
    </source>
</reference>
<evidence type="ECO:0000259" key="1">
    <source>
        <dbReference type="Pfam" id="PF03703"/>
    </source>
</evidence>
<dbReference type="PANTHER" id="PTHR37938">
    <property type="entry name" value="BLL0215 PROTEIN"/>
    <property type="match status" value="1"/>
</dbReference>
<sequence>MTLPEEMAMAETDILVTRESRRSFGLLRGGLALLMLGLPFLGRQRIRVTSERVIVEEGFWTKVRDDVEVFRIRDVVSKQAIWHRLLGIGDVVIKATEGRAEETHTLRGVPDPVAVSEAIRAAWNASARPRGSTNLD</sequence>
<gene>
    <name evidence="2" type="ORF">HEQ75_13010</name>
</gene>
<evidence type="ECO:0000313" key="2">
    <source>
        <dbReference type="EMBL" id="NKC31777.1"/>
    </source>
</evidence>
<proteinExistence type="predicted"/>
<feature type="domain" description="YdbS-like PH" evidence="1">
    <location>
        <begin position="45"/>
        <end position="115"/>
    </location>
</feature>